<protein>
    <submittedName>
        <fullName evidence="2">Uncharacterized protein</fullName>
    </submittedName>
</protein>
<proteinExistence type="predicted"/>
<keyword evidence="3" id="KW-1185">Reference proteome</keyword>
<evidence type="ECO:0000256" key="1">
    <source>
        <dbReference type="SAM" id="MobiDB-lite"/>
    </source>
</evidence>
<organism evidence="2 3">
    <name type="scientific">Nitrobacter vulgaris</name>
    <dbReference type="NCBI Taxonomy" id="29421"/>
    <lineage>
        <taxon>Bacteria</taxon>
        <taxon>Pseudomonadati</taxon>
        <taxon>Pseudomonadota</taxon>
        <taxon>Alphaproteobacteria</taxon>
        <taxon>Hyphomicrobiales</taxon>
        <taxon>Nitrobacteraceae</taxon>
        <taxon>Nitrobacter</taxon>
    </lineage>
</organism>
<dbReference type="Proteomes" id="UP000189940">
    <property type="component" value="Unassembled WGS sequence"/>
</dbReference>
<reference evidence="2 3" key="1">
    <citation type="submission" date="2017-02" db="EMBL/GenBank/DDBJ databases">
        <title>Genome sequence of the nitrite-oxidizing bacterium Nitrobacter vulgaris strain Ab1.</title>
        <authorList>
            <person name="Mellbye B.L."/>
            <person name="Davis E.W."/>
            <person name="Spieck E."/>
            <person name="Chang J.H."/>
            <person name="Bottomley P.J."/>
            <person name="Sayavedra-Soto L.A."/>
        </authorList>
    </citation>
    <scope>NUCLEOTIDE SEQUENCE [LARGE SCALE GENOMIC DNA]</scope>
    <source>
        <strain evidence="2 3">Ab1</strain>
    </source>
</reference>
<dbReference type="STRING" id="29421.B2M20_16145"/>
<dbReference type="AlphaFoldDB" id="A0A1V4HUN3"/>
<evidence type="ECO:0000313" key="2">
    <source>
        <dbReference type="EMBL" id="OPH81698.1"/>
    </source>
</evidence>
<dbReference type="EMBL" id="MWPQ01000055">
    <property type="protein sequence ID" value="OPH81698.1"/>
    <property type="molecule type" value="Genomic_DNA"/>
</dbReference>
<comment type="caution">
    <text evidence="2">The sequence shown here is derived from an EMBL/GenBank/DDBJ whole genome shotgun (WGS) entry which is preliminary data.</text>
</comment>
<sequence length="67" mass="7313">MIEASVPRRFLSNETGVRKPRAHSSGKAGLPISSARSPIEQAINEDATANQACLNWWVAFAGKFRQS</sequence>
<gene>
    <name evidence="2" type="ORF">B2M20_16145</name>
</gene>
<accession>A0A1V4HUN3</accession>
<feature type="region of interest" description="Disordered" evidence="1">
    <location>
        <begin position="1"/>
        <end position="33"/>
    </location>
</feature>
<evidence type="ECO:0000313" key="3">
    <source>
        <dbReference type="Proteomes" id="UP000189940"/>
    </source>
</evidence>
<name>A0A1V4HUN3_NITVU</name>